<dbReference type="PROSITE" id="PS50930">
    <property type="entry name" value="HTH_LYTTR"/>
    <property type="match status" value="1"/>
</dbReference>
<dbReference type="Gene3D" id="2.40.50.1020">
    <property type="entry name" value="LytTr DNA-binding domain"/>
    <property type="match status" value="1"/>
</dbReference>
<proteinExistence type="predicted"/>
<dbReference type="PROSITE" id="PS50110">
    <property type="entry name" value="RESPONSE_REGULATORY"/>
    <property type="match status" value="1"/>
</dbReference>
<dbReference type="SMART" id="SM00448">
    <property type="entry name" value="REC"/>
    <property type="match status" value="1"/>
</dbReference>
<dbReference type="PANTHER" id="PTHR37299">
    <property type="entry name" value="TRANSCRIPTIONAL REGULATOR-RELATED"/>
    <property type="match status" value="1"/>
</dbReference>
<evidence type="ECO:0000313" key="5">
    <source>
        <dbReference type="Proteomes" id="UP001207742"/>
    </source>
</evidence>
<keyword evidence="5" id="KW-1185">Reference proteome</keyword>
<dbReference type="InterPro" id="IPR011006">
    <property type="entry name" value="CheY-like_superfamily"/>
</dbReference>
<evidence type="ECO:0000259" key="3">
    <source>
        <dbReference type="PROSITE" id="PS50930"/>
    </source>
</evidence>
<evidence type="ECO:0000259" key="2">
    <source>
        <dbReference type="PROSITE" id="PS50110"/>
    </source>
</evidence>
<dbReference type="Proteomes" id="UP001207742">
    <property type="component" value="Unassembled WGS sequence"/>
</dbReference>
<feature type="domain" description="HTH LytTR-type" evidence="3">
    <location>
        <begin position="135"/>
        <end position="203"/>
    </location>
</feature>
<evidence type="ECO:0000313" key="4">
    <source>
        <dbReference type="EMBL" id="MCW3483229.1"/>
    </source>
</evidence>
<name>A0ABT3IGY6_9BACT</name>
<protein>
    <submittedName>
        <fullName evidence="4">Response regulator transcription factor</fullName>
    </submittedName>
</protein>
<dbReference type="SMART" id="SM00850">
    <property type="entry name" value="LytTR"/>
    <property type="match status" value="1"/>
</dbReference>
<comment type="caution">
    <text evidence="4">The sequence shown here is derived from an EMBL/GenBank/DDBJ whole genome shotgun (WGS) entry which is preliminary data.</text>
</comment>
<dbReference type="Gene3D" id="3.40.50.2300">
    <property type="match status" value="1"/>
</dbReference>
<gene>
    <name evidence="4" type="ORF">OL497_04955</name>
</gene>
<keyword evidence="1" id="KW-0597">Phosphoprotein</keyword>
<sequence>MKIKCLIVDDEPLARQLLQNHIAQMDMLEVVGQCSNAIKAAEMLRTTAVDLLFLDIKMPQITGIDFLKTLKNPPCVIFTTAYREYALEGYELDVLDYLLKPITFDRFFKAIERYYVRMSPRETVVRPAAVPEESIFIKTGTRFHKLNAAEVLYIESIKDYIVVHRQGKEKLSAKYKIGDLEEDLKDKGFLRIHRSFIVNLNKITAFSAQDVEIGAVQLPVGNSYKEYVFKVLKVS</sequence>
<dbReference type="Pfam" id="PF00072">
    <property type="entry name" value="Response_reg"/>
    <property type="match status" value="1"/>
</dbReference>
<dbReference type="EMBL" id="JAPDNS010000001">
    <property type="protein sequence ID" value="MCW3483229.1"/>
    <property type="molecule type" value="Genomic_DNA"/>
</dbReference>
<feature type="modified residue" description="4-aspartylphosphate" evidence="1">
    <location>
        <position position="55"/>
    </location>
</feature>
<dbReference type="Pfam" id="PF04397">
    <property type="entry name" value="LytTR"/>
    <property type="match status" value="1"/>
</dbReference>
<dbReference type="InterPro" id="IPR007492">
    <property type="entry name" value="LytTR_DNA-bd_dom"/>
</dbReference>
<feature type="domain" description="Response regulatory" evidence="2">
    <location>
        <begin position="4"/>
        <end position="115"/>
    </location>
</feature>
<dbReference type="PANTHER" id="PTHR37299:SF1">
    <property type="entry name" value="STAGE 0 SPORULATION PROTEIN A HOMOLOG"/>
    <property type="match status" value="1"/>
</dbReference>
<organism evidence="4 5">
    <name type="scientific">Chitinophaga nivalis</name>
    <dbReference type="NCBI Taxonomy" id="2991709"/>
    <lineage>
        <taxon>Bacteria</taxon>
        <taxon>Pseudomonadati</taxon>
        <taxon>Bacteroidota</taxon>
        <taxon>Chitinophagia</taxon>
        <taxon>Chitinophagales</taxon>
        <taxon>Chitinophagaceae</taxon>
        <taxon>Chitinophaga</taxon>
    </lineage>
</organism>
<dbReference type="RefSeq" id="WP_264728356.1">
    <property type="nucleotide sequence ID" value="NZ_JAPDNR010000001.1"/>
</dbReference>
<dbReference type="SUPFAM" id="SSF52172">
    <property type="entry name" value="CheY-like"/>
    <property type="match status" value="1"/>
</dbReference>
<dbReference type="InterPro" id="IPR046947">
    <property type="entry name" value="LytR-like"/>
</dbReference>
<dbReference type="InterPro" id="IPR001789">
    <property type="entry name" value="Sig_transdc_resp-reg_receiver"/>
</dbReference>
<evidence type="ECO:0000256" key="1">
    <source>
        <dbReference type="PROSITE-ProRule" id="PRU00169"/>
    </source>
</evidence>
<accession>A0ABT3IGY6</accession>
<reference evidence="4 5" key="1">
    <citation type="submission" date="2022-10" db="EMBL/GenBank/DDBJ databases">
        <title>Chitinophaga nivalis PC15 sp. nov., isolated from Pyeongchang county, South Korea.</title>
        <authorList>
            <person name="Trinh H.N."/>
        </authorList>
    </citation>
    <scope>NUCLEOTIDE SEQUENCE [LARGE SCALE GENOMIC DNA]</scope>
    <source>
        <strain evidence="4 5">PC14</strain>
    </source>
</reference>